<dbReference type="InterPro" id="IPR000504">
    <property type="entry name" value="RRM_dom"/>
</dbReference>
<gene>
    <name evidence="9" type="ORF">RMAR00112_LOCUS24295</name>
</gene>
<dbReference type="InterPro" id="IPR012677">
    <property type="entry name" value="Nucleotide-bd_a/b_plait_sf"/>
</dbReference>
<dbReference type="PROSITE" id="PS50102">
    <property type="entry name" value="RRM"/>
    <property type="match status" value="1"/>
</dbReference>
<feature type="region of interest" description="Disordered" evidence="7">
    <location>
        <begin position="40"/>
        <end position="135"/>
    </location>
</feature>
<dbReference type="GO" id="GO:0003729">
    <property type="term" value="F:mRNA binding"/>
    <property type="evidence" value="ECO:0007669"/>
    <property type="project" value="TreeGrafter"/>
</dbReference>
<evidence type="ECO:0000256" key="5">
    <source>
        <dbReference type="ARBA" id="ARBA00023242"/>
    </source>
</evidence>
<feature type="compositionally biased region" description="Basic and acidic residues" evidence="7">
    <location>
        <begin position="40"/>
        <end position="114"/>
    </location>
</feature>
<feature type="domain" description="RRM" evidence="8">
    <location>
        <begin position="181"/>
        <end position="260"/>
    </location>
</feature>
<evidence type="ECO:0000256" key="3">
    <source>
        <dbReference type="ARBA" id="ARBA00022737"/>
    </source>
</evidence>
<evidence type="ECO:0000259" key="8">
    <source>
        <dbReference type="PROSITE" id="PS50102"/>
    </source>
</evidence>
<organism evidence="9">
    <name type="scientific">Rhodosorus marinus</name>
    <dbReference type="NCBI Taxonomy" id="101924"/>
    <lineage>
        <taxon>Eukaryota</taxon>
        <taxon>Rhodophyta</taxon>
        <taxon>Stylonematophyceae</taxon>
        <taxon>Stylonematales</taxon>
        <taxon>Stylonemataceae</taxon>
        <taxon>Rhodosorus</taxon>
    </lineage>
</organism>
<dbReference type="GO" id="GO:0005634">
    <property type="term" value="C:nucleus"/>
    <property type="evidence" value="ECO:0007669"/>
    <property type="project" value="UniProtKB-SubCell"/>
</dbReference>
<comment type="subcellular location">
    <subcellularLocation>
        <location evidence="1">Nucleus</location>
    </subcellularLocation>
</comment>
<dbReference type="InterPro" id="IPR035979">
    <property type="entry name" value="RBD_domain_sf"/>
</dbReference>
<dbReference type="PANTHER" id="PTHR23003">
    <property type="entry name" value="RNA RECOGNITION MOTIF RRM DOMAIN CONTAINING PROTEIN"/>
    <property type="match status" value="1"/>
</dbReference>
<dbReference type="GO" id="GO:0005737">
    <property type="term" value="C:cytoplasm"/>
    <property type="evidence" value="ECO:0007669"/>
    <property type="project" value="TreeGrafter"/>
</dbReference>
<evidence type="ECO:0000256" key="6">
    <source>
        <dbReference type="PROSITE-ProRule" id="PRU00176"/>
    </source>
</evidence>
<dbReference type="GO" id="GO:0006397">
    <property type="term" value="P:mRNA processing"/>
    <property type="evidence" value="ECO:0007669"/>
    <property type="project" value="UniProtKB-KW"/>
</dbReference>
<keyword evidence="5" id="KW-0539">Nucleus</keyword>
<dbReference type="InterPro" id="IPR050374">
    <property type="entry name" value="RRT5_SRSF_SR"/>
</dbReference>
<keyword evidence="3" id="KW-0677">Repeat</keyword>
<evidence type="ECO:0000256" key="2">
    <source>
        <dbReference type="ARBA" id="ARBA00022664"/>
    </source>
</evidence>
<feature type="region of interest" description="Disordered" evidence="7">
    <location>
        <begin position="391"/>
        <end position="430"/>
    </location>
</feature>
<name>A0A7S3EI69_9RHOD</name>
<accession>A0A7S3EI69</accession>
<reference evidence="9" key="1">
    <citation type="submission" date="2021-01" db="EMBL/GenBank/DDBJ databases">
        <authorList>
            <person name="Corre E."/>
            <person name="Pelletier E."/>
            <person name="Niang G."/>
            <person name="Scheremetjew M."/>
            <person name="Finn R."/>
            <person name="Kale V."/>
            <person name="Holt S."/>
            <person name="Cochrane G."/>
            <person name="Meng A."/>
            <person name="Brown T."/>
            <person name="Cohen L."/>
        </authorList>
    </citation>
    <scope>NUCLEOTIDE SEQUENCE</scope>
    <source>
        <strain evidence="9">CCMP 769</strain>
    </source>
</reference>
<dbReference type="SUPFAM" id="SSF54928">
    <property type="entry name" value="RNA-binding domain, RBD"/>
    <property type="match status" value="1"/>
</dbReference>
<evidence type="ECO:0000256" key="1">
    <source>
        <dbReference type="ARBA" id="ARBA00004123"/>
    </source>
</evidence>
<dbReference type="SMART" id="SM00360">
    <property type="entry name" value="RRM"/>
    <property type="match status" value="2"/>
</dbReference>
<dbReference type="Gene3D" id="3.30.70.330">
    <property type="match status" value="2"/>
</dbReference>
<evidence type="ECO:0000256" key="7">
    <source>
        <dbReference type="SAM" id="MobiDB-lite"/>
    </source>
</evidence>
<protein>
    <recommendedName>
        <fullName evidence="8">RRM domain-containing protein</fullName>
    </recommendedName>
</protein>
<dbReference type="Pfam" id="PF00076">
    <property type="entry name" value="RRM_1"/>
    <property type="match status" value="1"/>
</dbReference>
<dbReference type="AlphaFoldDB" id="A0A7S3EI69"/>
<evidence type="ECO:0000313" key="9">
    <source>
        <dbReference type="EMBL" id="CAE0056249.1"/>
    </source>
</evidence>
<dbReference type="EMBL" id="HBHW01031605">
    <property type="protein sequence ID" value="CAE0056249.1"/>
    <property type="molecule type" value="Transcribed_RNA"/>
</dbReference>
<dbReference type="PANTHER" id="PTHR23003:SF62">
    <property type="entry name" value="SERINE_ARGININE (SR)-TYPE SHUTTLING MRNA BINDING PROTEIN NPL3"/>
    <property type="match status" value="1"/>
</dbReference>
<proteinExistence type="predicted"/>
<keyword evidence="2" id="KW-0507">mRNA processing</keyword>
<keyword evidence="4 6" id="KW-0694">RNA-binding</keyword>
<evidence type="ECO:0000256" key="4">
    <source>
        <dbReference type="ARBA" id="ARBA00022884"/>
    </source>
</evidence>
<sequence>MFQSRFSNFTSRVAFRRLYAWSETGTGSAGSVRRYEVKRQFEGLGRSERDADERPDRRFEEEYPSREIRRSYRGYDHNGRGSYGDRRGSGLESRERDADEGPDPRFEEGFEPKRSPPSNYGDKRKRWGPSGSYARPETVLEGLASRSGPDHTRNDLVAWHRQNSSVDKYERDTEPNWNVELEIFLFNLPYSATKREVHDFLEAVAPVHAVKLTEDRERGNCTGVGIAQLYEERDVQKVIDLLNEQLLNGKRPIGIRRSVPQHRRRDHNYGEDFDYYYDLIKNAEFNPRALLVEHVPRPIQSWENLKDLGKHYGEVVFCSLRSGSDGERIGVLFYKTAQEAGFARRRLDGRKMMGETFRCYRGYDGPLPPRWQVLNEAGNLGRKLCMLEQEEGMRRAQSRQRMPQTERPTLLPPSSRGSSRYIGLGPINNN</sequence>